<evidence type="ECO:0000313" key="3">
    <source>
        <dbReference type="Proteomes" id="UP000526501"/>
    </source>
</evidence>
<comment type="caution">
    <text evidence="2">The sequence shown here is derived from an EMBL/GenBank/DDBJ whole genome shotgun (WGS) entry which is preliminary data.</text>
</comment>
<accession>A0A7X1B7U9</accession>
<keyword evidence="1" id="KW-0472">Membrane</keyword>
<proteinExistence type="predicted"/>
<dbReference type="Proteomes" id="UP000526501">
    <property type="component" value="Unassembled WGS sequence"/>
</dbReference>
<dbReference type="AlphaFoldDB" id="A0A7X1B7U9"/>
<evidence type="ECO:0000313" key="2">
    <source>
        <dbReference type="EMBL" id="MBC2607157.1"/>
    </source>
</evidence>
<organism evidence="2 3">
    <name type="scientific">Pelagicoccus albus</name>
    <dbReference type="NCBI Taxonomy" id="415222"/>
    <lineage>
        <taxon>Bacteria</taxon>
        <taxon>Pseudomonadati</taxon>
        <taxon>Verrucomicrobiota</taxon>
        <taxon>Opitutia</taxon>
        <taxon>Puniceicoccales</taxon>
        <taxon>Pelagicoccaceae</taxon>
        <taxon>Pelagicoccus</taxon>
    </lineage>
</organism>
<evidence type="ECO:0008006" key="4">
    <source>
        <dbReference type="Google" id="ProtNLM"/>
    </source>
</evidence>
<dbReference type="EMBL" id="JACHVC010000012">
    <property type="protein sequence ID" value="MBC2607157.1"/>
    <property type="molecule type" value="Genomic_DNA"/>
</dbReference>
<name>A0A7X1B7U9_9BACT</name>
<feature type="transmembrane region" description="Helical" evidence="1">
    <location>
        <begin position="101"/>
        <end position="132"/>
    </location>
</feature>
<reference evidence="2 3" key="1">
    <citation type="submission" date="2020-07" db="EMBL/GenBank/DDBJ databases">
        <authorList>
            <person name="Feng X."/>
        </authorList>
    </citation>
    <scope>NUCLEOTIDE SEQUENCE [LARGE SCALE GENOMIC DNA]</scope>
    <source>
        <strain evidence="2 3">JCM23202</strain>
    </source>
</reference>
<gene>
    <name evidence="2" type="ORF">H5P27_13975</name>
</gene>
<keyword evidence="3" id="KW-1185">Reference proteome</keyword>
<keyword evidence="1" id="KW-0812">Transmembrane</keyword>
<protein>
    <recommendedName>
        <fullName evidence="4">DUF4328 domain-containing protein</fullName>
    </recommendedName>
</protein>
<feature type="transmembrane region" description="Helical" evidence="1">
    <location>
        <begin position="55"/>
        <end position="74"/>
    </location>
</feature>
<sequence>MSESEISEILASGVVIVIALFFLAVGLTIAILFFLNLSRTLAACAPENQAMAPGLVWLNFIPLFNIFWQIWTVIKIKESLANEYRSRGWESNEDFGFTVGMIWAISGIVSIIPLIGILAALAGIVCFILYWIKTAEYKKKLARVA</sequence>
<keyword evidence="1" id="KW-1133">Transmembrane helix</keyword>
<feature type="transmembrane region" description="Helical" evidence="1">
    <location>
        <begin position="12"/>
        <end position="35"/>
    </location>
</feature>
<evidence type="ECO:0000256" key="1">
    <source>
        <dbReference type="SAM" id="Phobius"/>
    </source>
</evidence>
<dbReference type="RefSeq" id="WP_185661014.1">
    <property type="nucleotide sequence ID" value="NZ_CAWPOO010000012.1"/>
</dbReference>